<name>A0A6L9EGT9_9FLAO</name>
<proteinExistence type="predicted"/>
<dbReference type="Proteomes" id="UP000475249">
    <property type="component" value="Unassembled WGS sequence"/>
</dbReference>
<protein>
    <submittedName>
        <fullName evidence="2">AsmA family protein</fullName>
    </submittedName>
</protein>
<dbReference type="EMBL" id="WXYO01000008">
    <property type="protein sequence ID" value="NAS13905.1"/>
    <property type="molecule type" value="Genomic_DNA"/>
</dbReference>
<dbReference type="GO" id="GO:0005886">
    <property type="term" value="C:plasma membrane"/>
    <property type="evidence" value="ECO:0007669"/>
    <property type="project" value="TreeGrafter"/>
</dbReference>
<evidence type="ECO:0000313" key="3">
    <source>
        <dbReference type="Proteomes" id="UP000475249"/>
    </source>
</evidence>
<dbReference type="GO" id="GO:0090313">
    <property type="term" value="P:regulation of protein targeting to membrane"/>
    <property type="evidence" value="ECO:0007669"/>
    <property type="project" value="TreeGrafter"/>
</dbReference>
<dbReference type="PANTHER" id="PTHR30441:SF8">
    <property type="entry name" value="DUF748 DOMAIN-CONTAINING PROTEIN"/>
    <property type="match status" value="1"/>
</dbReference>
<accession>A0A6L9EGT9</accession>
<evidence type="ECO:0000256" key="1">
    <source>
        <dbReference type="SAM" id="MobiDB-lite"/>
    </source>
</evidence>
<feature type="region of interest" description="Disordered" evidence="1">
    <location>
        <begin position="853"/>
        <end position="878"/>
    </location>
</feature>
<gene>
    <name evidence="2" type="ORF">GTQ38_17975</name>
</gene>
<reference evidence="2 3" key="1">
    <citation type="submission" date="2020-01" db="EMBL/GenBank/DDBJ databases">
        <title>Bacteria diversity of Porities sp.</title>
        <authorList>
            <person name="Wang G."/>
        </authorList>
    </citation>
    <scope>NUCLEOTIDE SEQUENCE [LARGE SCALE GENOMIC DNA]</scope>
    <source>
        <strain evidence="2 3">R33</strain>
    </source>
</reference>
<keyword evidence="3" id="KW-1185">Reference proteome</keyword>
<dbReference type="AlphaFoldDB" id="A0A6L9EGT9"/>
<dbReference type="PANTHER" id="PTHR30441">
    <property type="entry name" value="DUF748 DOMAIN-CONTAINING PROTEIN"/>
    <property type="match status" value="1"/>
</dbReference>
<evidence type="ECO:0000313" key="2">
    <source>
        <dbReference type="EMBL" id="NAS13905.1"/>
    </source>
</evidence>
<dbReference type="RefSeq" id="WP_161436946.1">
    <property type="nucleotide sequence ID" value="NZ_WXYO01000008.1"/>
</dbReference>
<sequence length="902" mass="97890">MKKKLLKIAGILLFLFLAVLIGLPFLLEAKIGDLIKNNVNSNINGELGFSEASLSLISSFPNAEVSIDEVYLLNKQPFEGDTLFSAGLVELKLGLGELFKSAGEPISIKRLFIDKARLNIKVDESENANYDIGTASGTETEESSDSGFTFAMDSYEIRDSEIRYLDQASGIGLELVELNHKGSGDLSLEQSELQTNTTALVSFNMDSTNYLDKNPVSLEALFGIDLKENKYSFLKNEAVINQLPLIFEGFVQLHEDHQEVALSFKTPSSDFKNFLALVPENYTSSIEGVKTEGNFEVAGSINGRVDDTHIPKLDISLKSHNASFKYPDLPKAVTNINIDAEIKNNSGKTEDTFVDIKKASFNIDKDHFALASRITELTGNTRVNAELKGNMDLSNISKAYPMPESMDLKGILIADVSTAFDMASIEKKQYQNTRTIGTLNLRDFQYSGTELKTPLNIQGANITFSPDNVILNALDGKLGQTDFGVSGSLENLLGFAFNDEKIEGNFKMYSKNFEVVDFMVDEEVPESEAGTTSGSSERIKIPAFLDCFIAARADRVVYDNLNLNNVSGNLIVKDETVTLQNLRSDLFGGSIGLAGSVSTKEETSSFDMDLSMSDLNIGQSFASLDLFKTLAPLASALQGKITSDINISGNLKEDMTPNLASISGDLLAKIFATEVDAQKAPLLSALDSKLSFLDTKDLNLQDLKTALSFENGTVKVKPFTINYNDIAVEVAGGHSFDQKLAYTATLQVPAKYLGNEVNNLIAKIDEQELENLTIPVTANIGGGYTSPEVSTDLTSGVKQLTAQLVDIQKKKLINQGKDGAKDLLGGLLASNNSSQDSTTTESDEPAVKQVLGGILGDSETQKDSTVAQKDSVKTKDPIKDAAKEVLGGLFSRKKKSKKDSVN</sequence>
<dbReference type="InterPro" id="IPR052894">
    <property type="entry name" value="AsmA-related"/>
</dbReference>
<comment type="caution">
    <text evidence="2">The sequence shown here is derived from an EMBL/GenBank/DDBJ whole genome shotgun (WGS) entry which is preliminary data.</text>
</comment>
<organism evidence="2 3">
    <name type="scientific">Poritiphilus flavus</name>
    <dbReference type="NCBI Taxonomy" id="2697053"/>
    <lineage>
        <taxon>Bacteria</taxon>
        <taxon>Pseudomonadati</taxon>
        <taxon>Bacteroidota</taxon>
        <taxon>Flavobacteriia</taxon>
        <taxon>Flavobacteriales</taxon>
        <taxon>Flavobacteriaceae</taxon>
        <taxon>Poritiphilus</taxon>
    </lineage>
</organism>